<evidence type="ECO:0000256" key="10">
    <source>
        <dbReference type="ARBA" id="ARBA00023012"/>
    </source>
</evidence>
<evidence type="ECO:0000313" key="17">
    <source>
        <dbReference type="EMBL" id="UXI67053.1"/>
    </source>
</evidence>
<dbReference type="PANTHER" id="PTHR45339:SF1">
    <property type="entry name" value="HYBRID SIGNAL TRANSDUCTION HISTIDINE KINASE J"/>
    <property type="match status" value="1"/>
</dbReference>
<dbReference type="SMART" id="SM00387">
    <property type="entry name" value="HATPase_c"/>
    <property type="match status" value="1"/>
</dbReference>
<dbReference type="SUPFAM" id="SSF55874">
    <property type="entry name" value="ATPase domain of HSP90 chaperone/DNA topoisomerase II/histidine kinase"/>
    <property type="match status" value="1"/>
</dbReference>
<keyword evidence="10" id="KW-0902">Two-component regulatory system</keyword>
<sequence length="1315" mass="142015">MAQPRTCARRGTGIAGGLWAAVALLAVFLLPAQARIAATTVAPPGHALFRSYGPLQGLGATSVRQLLQDRQGFIWVATSDGLYRYDGHRFDGFGAAQGLLPTAVDALVEDSAGTLWAGTQAGLLWLEGEHFVAASLAGAAGDVAVSDLAATSAGIAAATNQGLYIGSQDGVRPVRSWPGGQATAVAASRDGSGLFVGQWTGTATLWRWHGDTWRQLALPAAEADERIDAIVEDGTGRWWLRTAHALLRLDAAQEQVETVATPVPIRSTRGYLHADREGGLWLSSDSELLHWDGGQWQVLQSPTSTTRPLLEDRDGSLWVGAVGLHRRLGRGVFHAYTSERELPGEVVWCVFRDHRGQLWIGTENGLARAGETAFTRVEGTAGTTVRSIAESADGTLYFAGLPGNDIVTYRPDTGALARFPLDRTNPAKRTLRLQISRDGTLWAGTWGNGLYRAALGSGSLAFEPVALPGGNATEFVSGIHEDAQGRLWVAGQYGLAVLDKGKWQRFGRAHGLRRDFVAYVESTRDGALLVAYFEPFGVARARYSEGRLEVQRHYDRASTNTADRVYAMTEDAAGNLWLGSGRGVDRVGSDGAVHFGAADGMVGEDIVSMAMLAEPGGDVWMGTTTGLVRFDAAAYERRSQSSPPDVVIMETRLGAEVVPAGSQSTMRFPHTANTLQVRYTANSFTNEGRIAYRERLVGLDEGYTITTEPHARYTALLPGQYRFEVAARAGDLGPWSAPATISFEIIPAWYRRWWAWTAYGAGLALLAWGILRWRLRRLRRMTAVLERRVSERTQALATALGELETAKEKAEVAARAKSDFLATMSHEVRTPLNAILGSAQLGMSGGAPPEVAAHLGRITLAGRHLLDVLNGILDYSRLESGVIVVESIPFDLYALLDELRAVFQVEAERKRLEWRVEIAADVPAWLRGDPLRLRQVLANLVSNALRFTDRGYVRVVVSRVGDQARPEHCHLRLRVEDSGIGIALSERERLFQPFVQVDSSTSRRVGGTGLGLSICQRLVAQMGGMIHVHSMPGAGSVFEVQVTLALSPQPALSEPVRRAPPLPVPSTGDELRDRRVLVVEDNPLNQAVIAQMLQQRQATPYLASTQAEALAIAASTQLDVVLLDIELPDADGFCVAAAFRARFPQLPLVACTAHATDDYKARCRQAGFCDFLPKPIDPETLVQVVARVRDDCPRHDAAAASPDSQEAIPGVDMTLALRRLGQDGALLRRLLRRFPEEVGSASAAIRAAIAEGDYATALKRAHGVKGVAGNLSALRLVDACVALEHALAASERETIAAAQEEFEAALAQILAHVTV</sequence>
<dbReference type="SUPFAM" id="SSF47384">
    <property type="entry name" value="Homodimeric domain of signal transducing histidine kinase"/>
    <property type="match status" value="1"/>
</dbReference>
<dbReference type="InterPro" id="IPR013783">
    <property type="entry name" value="Ig-like_fold"/>
</dbReference>
<dbReference type="Gene3D" id="2.60.40.10">
    <property type="entry name" value="Immunoglobulins"/>
    <property type="match status" value="1"/>
</dbReference>
<dbReference type="InterPro" id="IPR011006">
    <property type="entry name" value="CheY-like_superfamily"/>
</dbReference>
<dbReference type="Pfam" id="PF00512">
    <property type="entry name" value="HisKA"/>
    <property type="match status" value="1"/>
</dbReference>
<keyword evidence="9" id="KW-1133">Transmembrane helix</keyword>
<dbReference type="Pfam" id="PF07494">
    <property type="entry name" value="Reg_prop"/>
    <property type="match status" value="2"/>
</dbReference>
<dbReference type="InterPro" id="IPR005467">
    <property type="entry name" value="His_kinase_dom"/>
</dbReference>
<dbReference type="Gene3D" id="2.130.10.10">
    <property type="entry name" value="YVTN repeat-like/Quinoprotein amine dehydrogenase"/>
    <property type="match status" value="3"/>
</dbReference>
<dbReference type="RefSeq" id="WP_261694029.1">
    <property type="nucleotide sequence ID" value="NZ_CP104694.1"/>
</dbReference>
<feature type="domain" description="Response regulatory" evidence="15">
    <location>
        <begin position="1075"/>
        <end position="1189"/>
    </location>
</feature>
<evidence type="ECO:0000259" key="14">
    <source>
        <dbReference type="PROSITE" id="PS50109"/>
    </source>
</evidence>
<evidence type="ECO:0000256" key="6">
    <source>
        <dbReference type="ARBA" id="ARBA00022692"/>
    </source>
</evidence>
<dbReference type="Gene3D" id="1.10.287.130">
    <property type="match status" value="1"/>
</dbReference>
<dbReference type="InterPro" id="IPR004358">
    <property type="entry name" value="Sig_transdc_His_kin-like_C"/>
</dbReference>
<dbReference type="InterPro" id="IPR008207">
    <property type="entry name" value="Sig_transdc_His_kin_Hpt_dom"/>
</dbReference>
<dbReference type="CDD" id="cd16922">
    <property type="entry name" value="HATPase_EvgS-ArcB-TorS-like"/>
    <property type="match status" value="1"/>
</dbReference>
<keyword evidence="5 13" id="KW-0597">Phosphoprotein</keyword>
<evidence type="ECO:0000256" key="5">
    <source>
        <dbReference type="ARBA" id="ARBA00022553"/>
    </source>
</evidence>
<evidence type="ECO:0000256" key="7">
    <source>
        <dbReference type="ARBA" id="ARBA00022741"/>
    </source>
</evidence>
<feature type="domain" description="HPt" evidence="16">
    <location>
        <begin position="1223"/>
        <end position="1315"/>
    </location>
</feature>
<dbReference type="SMART" id="SM00388">
    <property type="entry name" value="HisKA"/>
    <property type="match status" value="1"/>
</dbReference>
<protein>
    <recommendedName>
        <fullName evidence="3">histidine kinase</fullName>
        <ecNumber evidence="3">2.7.13.3</ecNumber>
    </recommendedName>
</protein>
<evidence type="ECO:0000256" key="2">
    <source>
        <dbReference type="ARBA" id="ARBA00004651"/>
    </source>
</evidence>
<dbReference type="SUPFAM" id="SSF47226">
    <property type="entry name" value="Histidine-containing phosphotransfer domain, HPT domain"/>
    <property type="match status" value="1"/>
</dbReference>
<organism evidence="17 18">
    <name type="scientific">Tahibacter amnicola</name>
    <dbReference type="NCBI Taxonomy" id="2976241"/>
    <lineage>
        <taxon>Bacteria</taxon>
        <taxon>Pseudomonadati</taxon>
        <taxon>Pseudomonadota</taxon>
        <taxon>Gammaproteobacteria</taxon>
        <taxon>Lysobacterales</taxon>
        <taxon>Rhodanobacteraceae</taxon>
        <taxon>Tahibacter</taxon>
    </lineage>
</organism>
<dbReference type="InterPro" id="IPR036890">
    <property type="entry name" value="HATPase_C_sf"/>
</dbReference>
<dbReference type="SUPFAM" id="SSF52172">
    <property type="entry name" value="CheY-like"/>
    <property type="match status" value="1"/>
</dbReference>
<dbReference type="EMBL" id="CP104694">
    <property type="protein sequence ID" value="UXI67053.1"/>
    <property type="molecule type" value="Genomic_DNA"/>
</dbReference>
<feature type="modified residue" description="4-aspartylphosphate" evidence="13">
    <location>
        <position position="1124"/>
    </location>
</feature>
<dbReference type="Gene3D" id="3.30.565.10">
    <property type="entry name" value="Histidine kinase-like ATPase, C-terminal domain"/>
    <property type="match status" value="1"/>
</dbReference>
<dbReference type="Pfam" id="PF01627">
    <property type="entry name" value="Hpt"/>
    <property type="match status" value="1"/>
</dbReference>
<feature type="modified residue" description="Phosphohistidine" evidence="12">
    <location>
        <position position="1262"/>
    </location>
</feature>
<dbReference type="Gene3D" id="1.20.120.160">
    <property type="entry name" value="HPT domain"/>
    <property type="match status" value="1"/>
</dbReference>
<evidence type="ECO:0000256" key="8">
    <source>
        <dbReference type="ARBA" id="ARBA00022840"/>
    </source>
</evidence>
<dbReference type="Gene3D" id="3.40.50.2300">
    <property type="match status" value="1"/>
</dbReference>
<dbReference type="InterPro" id="IPR001789">
    <property type="entry name" value="Sig_transdc_resp-reg_receiver"/>
</dbReference>
<dbReference type="InterPro" id="IPR036641">
    <property type="entry name" value="HPT_dom_sf"/>
</dbReference>
<dbReference type="PROSITE" id="PS50894">
    <property type="entry name" value="HPT"/>
    <property type="match status" value="1"/>
</dbReference>
<evidence type="ECO:0000256" key="1">
    <source>
        <dbReference type="ARBA" id="ARBA00000085"/>
    </source>
</evidence>
<name>A0ABY6BAG5_9GAMM</name>
<reference evidence="17" key="1">
    <citation type="submission" date="2022-09" db="EMBL/GenBank/DDBJ databases">
        <title>Tahibacter sp. nov., isolated from a fresh water.</title>
        <authorList>
            <person name="Baek J.H."/>
            <person name="Lee J.K."/>
            <person name="Kim J.M."/>
            <person name="Jeon C.O."/>
        </authorList>
    </citation>
    <scope>NUCLEOTIDE SEQUENCE</scope>
    <source>
        <strain evidence="17">W38</strain>
    </source>
</reference>
<gene>
    <name evidence="17" type="ORF">N4264_20210</name>
</gene>
<dbReference type="InterPro" id="IPR011110">
    <property type="entry name" value="Reg_prop"/>
</dbReference>
<evidence type="ECO:0000256" key="12">
    <source>
        <dbReference type="PROSITE-ProRule" id="PRU00110"/>
    </source>
</evidence>
<dbReference type="GO" id="GO:0005524">
    <property type="term" value="F:ATP binding"/>
    <property type="evidence" value="ECO:0007669"/>
    <property type="project" value="UniProtKB-KW"/>
</dbReference>
<dbReference type="InterPro" id="IPR015943">
    <property type="entry name" value="WD40/YVTN_repeat-like_dom_sf"/>
</dbReference>
<dbReference type="PROSITE" id="PS50110">
    <property type="entry name" value="RESPONSE_REGULATORY"/>
    <property type="match status" value="1"/>
</dbReference>
<keyword evidence="4" id="KW-1003">Cell membrane</keyword>
<dbReference type="InterPro" id="IPR036097">
    <property type="entry name" value="HisK_dim/P_sf"/>
</dbReference>
<dbReference type="SMART" id="SM00448">
    <property type="entry name" value="REC"/>
    <property type="match status" value="1"/>
</dbReference>
<dbReference type="PROSITE" id="PS50109">
    <property type="entry name" value="HIS_KIN"/>
    <property type="match status" value="1"/>
</dbReference>
<evidence type="ECO:0000256" key="4">
    <source>
        <dbReference type="ARBA" id="ARBA00022475"/>
    </source>
</evidence>
<keyword evidence="18" id="KW-1185">Reference proteome</keyword>
<accession>A0ABY6BAG5</accession>
<dbReference type="InterPro" id="IPR003661">
    <property type="entry name" value="HisK_dim/P_dom"/>
</dbReference>
<dbReference type="InterPro" id="IPR003594">
    <property type="entry name" value="HATPase_dom"/>
</dbReference>
<proteinExistence type="predicted"/>
<dbReference type="PRINTS" id="PR00344">
    <property type="entry name" value="BCTRLSENSOR"/>
</dbReference>
<keyword evidence="8 17" id="KW-0067">ATP-binding</keyword>
<evidence type="ECO:0000256" key="13">
    <source>
        <dbReference type="PROSITE-ProRule" id="PRU00169"/>
    </source>
</evidence>
<keyword evidence="11" id="KW-0472">Membrane</keyword>
<feature type="domain" description="Histidine kinase" evidence="14">
    <location>
        <begin position="823"/>
        <end position="1046"/>
    </location>
</feature>
<dbReference type="EC" id="2.7.13.3" evidence="3"/>
<dbReference type="CDD" id="cd17546">
    <property type="entry name" value="REC_hyHK_CKI1_RcsC-like"/>
    <property type="match status" value="1"/>
</dbReference>
<evidence type="ECO:0000313" key="18">
    <source>
        <dbReference type="Proteomes" id="UP001064632"/>
    </source>
</evidence>
<keyword evidence="6" id="KW-0812">Transmembrane</keyword>
<dbReference type="Pfam" id="PF07495">
    <property type="entry name" value="Y_Y_Y"/>
    <property type="match status" value="1"/>
</dbReference>
<dbReference type="PANTHER" id="PTHR45339">
    <property type="entry name" value="HYBRID SIGNAL TRANSDUCTION HISTIDINE KINASE J"/>
    <property type="match status" value="1"/>
</dbReference>
<dbReference type="SUPFAM" id="SSF63829">
    <property type="entry name" value="Calcium-dependent phosphotriesterase"/>
    <property type="match status" value="3"/>
</dbReference>
<dbReference type="Pfam" id="PF00072">
    <property type="entry name" value="Response_reg"/>
    <property type="match status" value="1"/>
</dbReference>
<keyword evidence="7" id="KW-0547">Nucleotide-binding</keyword>
<evidence type="ECO:0000259" key="15">
    <source>
        <dbReference type="PROSITE" id="PS50110"/>
    </source>
</evidence>
<dbReference type="CDD" id="cd00082">
    <property type="entry name" value="HisKA"/>
    <property type="match status" value="1"/>
</dbReference>
<dbReference type="InterPro" id="IPR011123">
    <property type="entry name" value="Y_Y_Y"/>
</dbReference>
<dbReference type="Pfam" id="PF02518">
    <property type="entry name" value="HATPase_c"/>
    <property type="match status" value="1"/>
</dbReference>
<dbReference type="Proteomes" id="UP001064632">
    <property type="component" value="Chromosome"/>
</dbReference>
<comment type="subcellular location">
    <subcellularLocation>
        <location evidence="2">Cell membrane</location>
        <topology evidence="2">Multi-pass membrane protein</topology>
    </subcellularLocation>
</comment>
<comment type="catalytic activity">
    <reaction evidence="1">
        <text>ATP + protein L-histidine = ADP + protein N-phospho-L-histidine.</text>
        <dbReference type="EC" id="2.7.13.3"/>
    </reaction>
</comment>
<evidence type="ECO:0000256" key="11">
    <source>
        <dbReference type="ARBA" id="ARBA00023136"/>
    </source>
</evidence>
<evidence type="ECO:0000259" key="16">
    <source>
        <dbReference type="PROSITE" id="PS50894"/>
    </source>
</evidence>
<evidence type="ECO:0000256" key="3">
    <source>
        <dbReference type="ARBA" id="ARBA00012438"/>
    </source>
</evidence>
<evidence type="ECO:0000256" key="9">
    <source>
        <dbReference type="ARBA" id="ARBA00022989"/>
    </source>
</evidence>